<evidence type="ECO:0000313" key="1">
    <source>
        <dbReference type="EMBL" id="EGR32066.1"/>
    </source>
</evidence>
<accession>G0QRT2</accession>
<dbReference type="OrthoDB" id="287882at2759"/>
<reference evidence="1 2" key="1">
    <citation type="submission" date="2011-07" db="EMBL/GenBank/DDBJ databases">
        <authorList>
            <person name="Coyne R."/>
            <person name="Brami D."/>
            <person name="Johnson J."/>
            <person name="Hostetler J."/>
            <person name="Hannick L."/>
            <person name="Clark T."/>
            <person name="Cassidy-Hanley D."/>
            <person name="Inman J."/>
        </authorList>
    </citation>
    <scope>NUCLEOTIDE SEQUENCE [LARGE SCALE GENOMIC DNA]</scope>
    <source>
        <strain evidence="1 2">G5</strain>
    </source>
</reference>
<gene>
    <name evidence="1" type="ORF">IMG5_097430</name>
</gene>
<dbReference type="eggNOG" id="KOG0531">
    <property type="taxonomic scope" value="Eukaryota"/>
</dbReference>
<dbReference type="InParanoid" id="G0QRT2"/>
<name>G0QRT2_ICHMU</name>
<dbReference type="Proteomes" id="UP000008983">
    <property type="component" value="Unassembled WGS sequence"/>
</dbReference>
<dbReference type="CDD" id="cd23686">
    <property type="entry name" value="mS82"/>
    <property type="match status" value="1"/>
</dbReference>
<dbReference type="RefSeq" id="XP_004035552.1">
    <property type="nucleotide sequence ID" value="XM_004035504.1"/>
</dbReference>
<protein>
    <submittedName>
        <fullName evidence="1">Leucine rich repeat protein</fullName>
    </submittedName>
</protein>
<keyword evidence="2" id="KW-1185">Reference proteome</keyword>
<dbReference type="EMBL" id="GL983799">
    <property type="protein sequence ID" value="EGR32066.1"/>
    <property type="molecule type" value="Genomic_DNA"/>
</dbReference>
<organism evidence="1 2">
    <name type="scientific">Ichthyophthirius multifiliis</name>
    <name type="common">White spot disease agent</name>
    <name type="synonym">Ich</name>
    <dbReference type="NCBI Taxonomy" id="5932"/>
    <lineage>
        <taxon>Eukaryota</taxon>
        <taxon>Sar</taxon>
        <taxon>Alveolata</taxon>
        <taxon>Ciliophora</taxon>
        <taxon>Intramacronucleata</taxon>
        <taxon>Oligohymenophorea</taxon>
        <taxon>Hymenostomatida</taxon>
        <taxon>Ophryoglenina</taxon>
        <taxon>Ichthyophthirius</taxon>
    </lineage>
</organism>
<proteinExistence type="predicted"/>
<dbReference type="OMA" id="FRYIFLE"/>
<evidence type="ECO:0000313" key="2">
    <source>
        <dbReference type="Proteomes" id="UP000008983"/>
    </source>
</evidence>
<sequence>MSISTKIQNGIAKGLQEYINPAKLAPLKKPVRTQMMEMDGLQEFDKGLYHNRDYENLIKYLVTSRKQFKQSTDQLERKNLAKQEFSEWKKYIEVRKTQLTEDFQIPDYFKTQFNEAWQLVKNRKESILSPQKVLEFHYELMKSYKFQVPIEPHLLVQMIHPHQGYLSHYPGSFSQQDLMNIYYYKLVASMERSLGQDLLANEISAFTYWNLYDKDEEGSFDLQKFAEFMKTFRFNLNGSLSDFQKQFKFGLSLNQGEISRDLQEQEQVIRFDFYRYIFLERNL</sequence>
<dbReference type="AlphaFoldDB" id="G0QRT2"/>
<dbReference type="GeneID" id="14908234"/>
<dbReference type="STRING" id="857967.G0QRT2"/>